<evidence type="ECO:0000313" key="7">
    <source>
        <dbReference type="Proteomes" id="UP000664781"/>
    </source>
</evidence>
<evidence type="ECO:0000259" key="5">
    <source>
        <dbReference type="PROSITE" id="PS50931"/>
    </source>
</evidence>
<dbReference type="Gene3D" id="1.10.10.10">
    <property type="entry name" value="Winged helix-like DNA-binding domain superfamily/Winged helix DNA-binding domain"/>
    <property type="match status" value="1"/>
</dbReference>
<evidence type="ECO:0000256" key="4">
    <source>
        <dbReference type="ARBA" id="ARBA00023163"/>
    </source>
</evidence>
<keyword evidence="2" id="KW-0805">Transcription regulation</keyword>
<dbReference type="Proteomes" id="UP000664781">
    <property type="component" value="Unassembled WGS sequence"/>
</dbReference>
<proteinExistence type="inferred from homology"/>
<dbReference type="InterPro" id="IPR000847">
    <property type="entry name" value="LysR_HTH_N"/>
</dbReference>
<evidence type="ECO:0000256" key="3">
    <source>
        <dbReference type="ARBA" id="ARBA00023125"/>
    </source>
</evidence>
<dbReference type="PANTHER" id="PTHR30346">
    <property type="entry name" value="TRANSCRIPTIONAL DUAL REGULATOR HCAR-RELATED"/>
    <property type="match status" value="1"/>
</dbReference>
<dbReference type="PROSITE" id="PS50931">
    <property type="entry name" value="HTH_LYSR"/>
    <property type="match status" value="1"/>
</dbReference>
<comment type="caution">
    <text evidence="6">The sequence shown here is derived from an EMBL/GenBank/DDBJ whole genome shotgun (WGS) entry which is preliminary data.</text>
</comment>
<name>A0A939FPE7_9ACTN</name>
<sequence>MTFDLHKLRLLRELKHRGTLSAVAAALSYSPSSVSQQLSQLEAQVGLPLLEPVGRRVRLTPQAEILVGHTEAVLEQLERAEADIAASLAGPTGRLRIACYQTAAFALAPNALTLLRDAHPGLRVHLTQAEPEQALPALLAHDFDLVVTEEYPGSPSPRPTGLELEELHEDALRLAIPPGEGRAVRLADLRDRPWVLEPEGSAARHWALTLCRTAGFEPDVRFESADLLFHARLVEQGHAVAFLPDLLWSGRTPTVTLHPLPQGLNARKIITAVRVGSSRHPAVEACRKALRQAVEDLDTFGRPPAAARRRGRR</sequence>
<dbReference type="Pfam" id="PF00126">
    <property type="entry name" value="HTH_1"/>
    <property type="match status" value="1"/>
</dbReference>
<dbReference type="InterPro" id="IPR005119">
    <property type="entry name" value="LysR_subst-bd"/>
</dbReference>
<dbReference type="EMBL" id="JAFMOF010000002">
    <property type="protein sequence ID" value="MBO0654454.1"/>
    <property type="molecule type" value="Genomic_DNA"/>
</dbReference>
<dbReference type="InterPro" id="IPR036390">
    <property type="entry name" value="WH_DNA-bd_sf"/>
</dbReference>
<dbReference type="InterPro" id="IPR036388">
    <property type="entry name" value="WH-like_DNA-bd_sf"/>
</dbReference>
<comment type="similarity">
    <text evidence="1">Belongs to the LysR transcriptional regulatory family.</text>
</comment>
<evidence type="ECO:0000256" key="2">
    <source>
        <dbReference type="ARBA" id="ARBA00023015"/>
    </source>
</evidence>
<gene>
    <name evidence="6" type="ORF">J1792_17200</name>
</gene>
<dbReference type="GO" id="GO:0032993">
    <property type="term" value="C:protein-DNA complex"/>
    <property type="evidence" value="ECO:0007669"/>
    <property type="project" value="TreeGrafter"/>
</dbReference>
<dbReference type="PANTHER" id="PTHR30346:SF29">
    <property type="entry name" value="LYSR SUBSTRATE-BINDING"/>
    <property type="match status" value="1"/>
</dbReference>
<keyword evidence="4" id="KW-0804">Transcription</keyword>
<evidence type="ECO:0000313" key="6">
    <source>
        <dbReference type="EMBL" id="MBO0654454.1"/>
    </source>
</evidence>
<dbReference type="GO" id="GO:0003677">
    <property type="term" value="F:DNA binding"/>
    <property type="evidence" value="ECO:0007669"/>
    <property type="project" value="UniProtKB-KW"/>
</dbReference>
<dbReference type="Pfam" id="PF03466">
    <property type="entry name" value="LysR_substrate"/>
    <property type="match status" value="1"/>
</dbReference>
<dbReference type="RefSeq" id="WP_086567742.1">
    <property type="nucleotide sequence ID" value="NZ_JAFMOF010000002.1"/>
</dbReference>
<keyword evidence="7" id="KW-1185">Reference proteome</keyword>
<dbReference type="GO" id="GO:0003700">
    <property type="term" value="F:DNA-binding transcription factor activity"/>
    <property type="evidence" value="ECO:0007669"/>
    <property type="project" value="InterPro"/>
</dbReference>
<dbReference type="SUPFAM" id="SSF46785">
    <property type="entry name" value="Winged helix' DNA-binding domain"/>
    <property type="match status" value="1"/>
</dbReference>
<protein>
    <submittedName>
        <fullName evidence="6">LysR family transcriptional regulator</fullName>
    </submittedName>
</protein>
<keyword evidence="3" id="KW-0238">DNA-binding</keyword>
<dbReference type="AlphaFoldDB" id="A0A939FPE7"/>
<evidence type="ECO:0000256" key="1">
    <source>
        <dbReference type="ARBA" id="ARBA00009437"/>
    </source>
</evidence>
<accession>A0A939FPE7</accession>
<reference evidence="6" key="1">
    <citation type="submission" date="2021-03" db="EMBL/GenBank/DDBJ databases">
        <title>Streptomyces strains.</title>
        <authorList>
            <person name="Lund M.B."/>
            <person name="Toerring T."/>
        </authorList>
    </citation>
    <scope>NUCLEOTIDE SEQUENCE</scope>
    <source>
        <strain evidence="6">JCM 4242</strain>
    </source>
</reference>
<dbReference type="CDD" id="cd08423">
    <property type="entry name" value="PBP2_LTTR_like_6"/>
    <property type="match status" value="1"/>
</dbReference>
<dbReference type="Gene3D" id="3.40.190.10">
    <property type="entry name" value="Periplasmic binding protein-like II"/>
    <property type="match status" value="2"/>
</dbReference>
<dbReference type="SUPFAM" id="SSF53850">
    <property type="entry name" value="Periplasmic binding protein-like II"/>
    <property type="match status" value="1"/>
</dbReference>
<organism evidence="6 7">
    <name type="scientific">Streptomyces triculaminicus</name>
    <dbReference type="NCBI Taxonomy" id="2816232"/>
    <lineage>
        <taxon>Bacteria</taxon>
        <taxon>Bacillati</taxon>
        <taxon>Actinomycetota</taxon>
        <taxon>Actinomycetes</taxon>
        <taxon>Kitasatosporales</taxon>
        <taxon>Streptomycetaceae</taxon>
        <taxon>Streptomyces</taxon>
    </lineage>
</organism>
<feature type="domain" description="HTH lysR-type" evidence="5">
    <location>
        <begin position="3"/>
        <end position="60"/>
    </location>
</feature>